<dbReference type="RefSeq" id="WP_096409997.1">
    <property type="nucleotide sequence ID" value="NZ_AP017372.2"/>
</dbReference>
<name>A0A0X8XAW4_HALHR</name>
<proteinExistence type="predicted"/>
<dbReference type="InterPro" id="IPR003607">
    <property type="entry name" value="HD/PDEase_dom"/>
</dbReference>
<organism evidence="2 3">
    <name type="scientific">Halorhodospira halochloris</name>
    <name type="common">Ectothiorhodospira halochloris</name>
    <dbReference type="NCBI Taxonomy" id="1052"/>
    <lineage>
        <taxon>Bacteria</taxon>
        <taxon>Pseudomonadati</taxon>
        <taxon>Pseudomonadota</taxon>
        <taxon>Gammaproteobacteria</taxon>
        <taxon>Chromatiales</taxon>
        <taxon>Ectothiorhodospiraceae</taxon>
        <taxon>Halorhodospira</taxon>
    </lineage>
</organism>
<dbReference type="CDD" id="cd00077">
    <property type="entry name" value="HDc"/>
    <property type="match status" value="1"/>
</dbReference>
<dbReference type="Proteomes" id="UP000218890">
    <property type="component" value="Chromosome"/>
</dbReference>
<dbReference type="Pfam" id="PF13487">
    <property type="entry name" value="HD_5"/>
    <property type="match status" value="1"/>
</dbReference>
<dbReference type="PANTHER" id="PTHR43155">
    <property type="entry name" value="CYCLIC DI-GMP PHOSPHODIESTERASE PA4108-RELATED"/>
    <property type="match status" value="1"/>
</dbReference>
<reference evidence="2" key="1">
    <citation type="submission" date="2016-02" db="EMBL/GenBank/DDBJ databases">
        <title>Halorhodospira halochloris DSM-1059 complete genome, version 2.</title>
        <authorList>
            <person name="Tsukatani Y."/>
        </authorList>
    </citation>
    <scope>NUCLEOTIDE SEQUENCE</scope>
    <source>
        <strain evidence="2">DSM 1059</strain>
    </source>
</reference>
<dbReference type="AlphaFoldDB" id="A0A0X8XAW4"/>
<keyword evidence="3" id="KW-1185">Reference proteome</keyword>
<dbReference type="Gene3D" id="1.10.3210.10">
    <property type="entry name" value="Hypothetical protein af1432"/>
    <property type="match status" value="1"/>
</dbReference>
<dbReference type="PANTHER" id="PTHR43155:SF2">
    <property type="entry name" value="CYCLIC DI-GMP PHOSPHODIESTERASE PA4108"/>
    <property type="match status" value="1"/>
</dbReference>
<sequence length="392" mass="44171">MRAGYEDSPAILGLGANIQVGDRLTFDVYDEEGRLLMRRGKQILSQNQLRRIFHDGRVELSGRSLSKLGHSRFTHPGGPAVRRGNPVQEDLSPHERLHACAQALQRNYERIRAGERDFLPRLRQVVERLQRLIDLDTDAALGVAHLSRAYPEHILQPLRQAIVADIVARAAGCCEGYRNSLIGAALSADIGMLELRAVLDQQSTDISQAQRKALVEHPERSAQILREAGLDDDNWLRAVMEHHERLDGSGYPRGIRGDSVCDIAGLLMVANVYMAMVTPRAHRSARPPKEVLRELFCEADHLYPAHYAQYIVRELGIYPPGTVVELETGDVGVVTRRAGKWARPWFYSLQRAAGRRLRAFECNLTEEDLEIVRSYRPEDIKVPIPECAPWGY</sequence>
<evidence type="ECO:0000259" key="1">
    <source>
        <dbReference type="PROSITE" id="PS51832"/>
    </source>
</evidence>
<dbReference type="EMBL" id="AP017372">
    <property type="protein sequence ID" value="BAU58671.2"/>
    <property type="molecule type" value="Genomic_DNA"/>
</dbReference>
<protein>
    <submittedName>
        <fullName evidence="2">HD domain protein</fullName>
    </submittedName>
</protein>
<dbReference type="KEGG" id="hhk:HH1059_19710"/>
<feature type="domain" description="HD-GYP" evidence="1">
    <location>
        <begin position="132"/>
        <end position="327"/>
    </location>
</feature>
<dbReference type="OrthoDB" id="9802066at2"/>
<gene>
    <name evidence="2" type="ORF">HH1059_19710</name>
</gene>
<evidence type="ECO:0000313" key="2">
    <source>
        <dbReference type="EMBL" id="BAU58671.2"/>
    </source>
</evidence>
<dbReference type="InterPro" id="IPR037522">
    <property type="entry name" value="HD_GYP_dom"/>
</dbReference>
<evidence type="ECO:0000313" key="3">
    <source>
        <dbReference type="Proteomes" id="UP000218890"/>
    </source>
</evidence>
<dbReference type="PROSITE" id="PS51832">
    <property type="entry name" value="HD_GYP"/>
    <property type="match status" value="1"/>
</dbReference>
<accession>A0A0X8XAW4</accession>
<dbReference type="SUPFAM" id="SSF109604">
    <property type="entry name" value="HD-domain/PDEase-like"/>
    <property type="match status" value="1"/>
</dbReference>
<dbReference type="GO" id="GO:0008081">
    <property type="term" value="F:phosphoric diester hydrolase activity"/>
    <property type="evidence" value="ECO:0007669"/>
    <property type="project" value="UniProtKB-ARBA"/>
</dbReference>